<dbReference type="InterPro" id="IPR050259">
    <property type="entry name" value="SDR"/>
</dbReference>
<feature type="domain" description="Ketoreductase" evidence="2">
    <location>
        <begin position="9"/>
        <end position="188"/>
    </location>
</feature>
<dbReference type="EC" id="1.-.-.-" evidence="3"/>
<dbReference type="Proteomes" id="UP001597212">
    <property type="component" value="Unassembled WGS sequence"/>
</dbReference>
<evidence type="ECO:0000313" key="3">
    <source>
        <dbReference type="EMBL" id="MFD1441656.1"/>
    </source>
</evidence>
<keyword evidence="3" id="KW-0560">Oxidoreductase</keyword>
<dbReference type="PRINTS" id="PR00080">
    <property type="entry name" value="SDRFAMILY"/>
</dbReference>
<organism evidence="3 4">
    <name type="scientific">Lacticaseibacillus hegangensis</name>
    <dbReference type="NCBI Taxonomy" id="2486010"/>
    <lineage>
        <taxon>Bacteria</taxon>
        <taxon>Bacillati</taxon>
        <taxon>Bacillota</taxon>
        <taxon>Bacilli</taxon>
        <taxon>Lactobacillales</taxon>
        <taxon>Lactobacillaceae</taxon>
        <taxon>Lacticaseibacillus</taxon>
    </lineage>
</organism>
<comment type="caution">
    <text evidence="3">The sequence shown here is derived from an EMBL/GenBank/DDBJ whole genome shotgun (WGS) entry which is preliminary data.</text>
</comment>
<dbReference type="SMART" id="SM00822">
    <property type="entry name" value="PKS_KR"/>
    <property type="match status" value="1"/>
</dbReference>
<sequence>MAVDELTGKVVLVTGAAMGNGLGIARVVAKHGAKVALADISPKLDETVASFTQDGYEAFGVKMDVSSTESVKAGVQQVLDHFGTIDGLMNNAGVIKLGSLLATSDKDRDFQFDINIKGVWNVTKAVLPTLIANKSGHICNMSSVTGVKVADPGECAYATTKAAIMGFTRAVAREVAEYGITANAILPGYVQTPMADQIARESTPDDPDVTTRGIADAVPLQKRLATIDEIGELASFLLSDRASYITATPVVIDGGSTLPETVSVGA</sequence>
<evidence type="ECO:0000259" key="2">
    <source>
        <dbReference type="SMART" id="SM00822"/>
    </source>
</evidence>
<dbReference type="GO" id="GO:0016491">
    <property type="term" value="F:oxidoreductase activity"/>
    <property type="evidence" value="ECO:0007669"/>
    <property type="project" value="UniProtKB-KW"/>
</dbReference>
<dbReference type="InterPro" id="IPR057326">
    <property type="entry name" value="KR_dom"/>
</dbReference>
<dbReference type="RefSeq" id="WP_125756242.1">
    <property type="nucleotide sequence ID" value="NZ_JBHTOK010000073.1"/>
</dbReference>
<dbReference type="InterPro" id="IPR020904">
    <property type="entry name" value="Sc_DH/Rdtase_CS"/>
</dbReference>
<dbReference type="EMBL" id="JBHTOK010000073">
    <property type="protein sequence ID" value="MFD1441656.1"/>
    <property type="molecule type" value="Genomic_DNA"/>
</dbReference>
<comment type="similarity">
    <text evidence="1">Belongs to the short-chain dehydrogenases/reductases (SDR) family.</text>
</comment>
<proteinExistence type="inferred from homology"/>
<dbReference type="Pfam" id="PF13561">
    <property type="entry name" value="adh_short_C2"/>
    <property type="match status" value="1"/>
</dbReference>
<name>A0ABW4CW87_9LACO</name>
<dbReference type="Gene3D" id="3.40.50.720">
    <property type="entry name" value="NAD(P)-binding Rossmann-like Domain"/>
    <property type="match status" value="1"/>
</dbReference>
<evidence type="ECO:0000256" key="1">
    <source>
        <dbReference type="ARBA" id="ARBA00006484"/>
    </source>
</evidence>
<dbReference type="SUPFAM" id="SSF51735">
    <property type="entry name" value="NAD(P)-binding Rossmann-fold domains"/>
    <property type="match status" value="1"/>
</dbReference>
<dbReference type="PANTHER" id="PTHR42879:SF2">
    <property type="entry name" value="3-OXOACYL-[ACYL-CARRIER-PROTEIN] REDUCTASE FABG"/>
    <property type="match status" value="1"/>
</dbReference>
<protein>
    <submittedName>
        <fullName evidence="3">SDR family oxidoreductase UcpA</fullName>
        <ecNumber evidence="3">1.-.-.-</ecNumber>
    </submittedName>
</protein>
<dbReference type="PANTHER" id="PTHR42879">
    <property type="entry name" value="3-OXOACYL-(ACYL-CARRIER-PROTEIN) REDUCTASE"/>
    <property type="match status" value="1"/>
</dbReference>
<dbReference type="PRINTS" id="PR00081">
    <property type="entry name" value="GDHRDH"/>
</dbReference>
<keyword evidence="4" id="KW-1185">Reference proteome</keyword>
<dbReference type="InterPro" id="IPR036291">
    <property type="entry name" value="NAD(P)-bd_dom_sf"/>
</dbReference>
<accession>A0ABW4CW87</accession>
<dbReference type="NCBIfam" id="NF006080">
    <property type="entry name" value="PRK08226.1"/>
    <property type="match status" value="1"/>
</dbReference>
<evidence type="ECO:0000313" key="4">
    <source>
        <dbReference type="Proteomes" id="UP001597212"/>
    </source>
</evidence>
<gene>
    <name evidence="3" type="primary">ucpA</name>
    <name evidence="3" type="ORF">ACFQ5K_09750</name>
</gene>
<dbReference type="PROSITE" id="PS00061">
    <property type="entry name" value="ADH_SHORT"/>
    <property type="match status" value="1"/>
</dbReference>
<dbReference type="InterPro" id="IPR002347">
    <property type="entry name" value="SDR_fam"/>
</dbReference>
<reference evidence="4" key="1">
    <citation type="journal article" date="2019" name="Int. J. Syst. Evol. Microbiol.">
        <title>The Global Catalogue of Microorganisms (GCM) 10K type strain sequencing project: providing services to taxonomists for standard genome sequencing and annotation.</title>
        <authorList>
            <consortium name="The Broad Institute Genomics Platform"/>
            <consortium name="The Broad Institute Genome Sequencing Center for Infectious Disease"/>
            <person name="Wu L."/>
            <person name="Ma J."/>
        </authorList>
    </citation>
    <scope>NUCLEOTIDE SEQUENCE [LARGE SCALE GENOMIC DNA]</scope>
    <source>
        <strain evidence="4">CCM 8912</strain>
    </source>
</reference>